<dbReference type="InterPro" id="IPR013154">
    <property type="entry name" value="ADH-like_N"/>
</dbReference>
<evidence type="ECO:0000313" key="4">
    <source>
        <dbReference type="EMBL" id="MEK9500026.1"/>
    </source>
</evidence>
<dbReference type="InterPro" id="IPR036291">
    <property type="entry name" value="NAD(P)-bd_dom_sf"/>
</dbReference>
<dbReference type="InterPro" id="IPR020843">
    <property type="entry name" value="ER"/>
</dbReference>
<accession>A0ABU9E5J5</accession>
<dbReference type="CDD" id="cd05276">
    <property type="entry name" value="p53_inducible_oxidoreductase"/>
    <property type="match status" value="1"/>
</dbReference>
<dbReference type="Pfam" id="PF00107">
    <property type="entry name" value="ADH_zinc_N"/>
    <property type="match status" value="1"/>
</dbReference>
<keyword evidence="2" id="KW-0560">Oxidoreductase</keyword>
<dbReference type="InterPro" id="IPR011032">
    <property type="entry name" value="GroES-like_sf"/>
</dbReference>
<dbReference type="InterPro" id="IPR013149">
    <property type="entry name" value="ADH-like_C"/>
</dbReference>
<dbReference type="SUPFAM" id="SSF51735">
    <property type="entry name" value="NAD(P)-binding Rossmann-fold domains"/>
    <property type="match status" value="1"/>
</dbReference>
<keyword evidence="5" id="KW-1185">Reference proteome</keyword>
<sequence length="332" mass="35009">MAERSMRAVVIREFGGPEVLEVREVPRPEPGPWEIRVAVAASGLNRADLLQRRGRYPVPHGSPADIPGLEYAGVVDRVGALVRDWAPGDRAMGLVGGGGYAEAVVVHEREAIPIPEGIDTVAAGALPEAWLTAWDAMVLQADLQAGESVLIHAVGSGVGTAALQIARASGARTLGTSRTPSKLERATALGLEVAIEGGDTDWPARVMDATGGRGVDVVVDLVGGAYVAGDLACVAERGRIVVVGVPAGRETGIDLRRLMSRRASITGTVLRARPLEEKIALAREATRRLVPLMERSGAVPVVERTFPPEQAAEAHRMMESNLNFGTLSIVWG</sequence>
<evidence type="ECO:0000313" key="5">
    <source>
        <dbReference type="Proteomes" id="UP001484239"/>
    </source>
</evidence>
<dbReference type="InterPro" id="IPR014189">
    <property type="entry name" value="Quinone_OxRdtase_PIG3"/>
</dbReference>
<name>A0ABU9E5J5_9BACT</name>
<dbReference type="Proteomes" id="UP001484239">
    <property type="component" value="Unassembled WGS sequence"/>
</dbReference>
<comment type="caution">
    <text evidence="4">The sequence shown here is derived from an EMBL/GenBank/DDBJ whole genome shotgun (WGS) entry which is preliminary data.</text>
</comment>
<dbReference type="Gene3D" id="3.90.180.10">
    <property type="entry name" value="Medium-chain alcohol dehydrogenases, catalytic domain"/>
    <property type="match status" value="1"/>
</dbReference>
<evidence type="ECO:0000256" key="2">
    <source>
        <dbReference type="ARBA" id="ARBA00023002"/>
    </source>
</evidence>
<dbReference type="NCBIfam" id="TIGR02824">
    <property type="entry name" value="quinone_pig3"/>
    <property type="match status" value="1"/>
</dbReference>
<dbReference type="PANTHER" id="PTHR48106:SF8">
    <property type="entry name" value="OS02G0805600 PROTEIN"/>
    <property type="match status" value="1"/>
</dbReference>
<keyword evidence="1" id="KW-0521">NADP</keyword>
<dbReference type="SUPFAM" id="SSF50129">
    <property type="entry name" value="GroES-like"/>
    <property type="match status" value="1"/>
</dbReference>
<gene>
    <name evidence="4" type="ORF">WI372_03380</name>
</gene>
<dbReference type="SMART" id="SM00829">
    <property type="entry name" value="PKS_ER"/>
    <property type="match status" value="1"/>
</dbReference>
<proteinExistence type="predicted"/>
<reference evidence="4 5" key="1">
    <citation type="submission" date="2024-02" db="EMBL/GenBank/DDBJ databases">
        <title>A novel Gemmatimonadota bacterium.</title>
        <authorList>
            <person name="Du Z.-J."/>
            <person name="Ye Y.-Q."/>
        </authorList>
    </citation>
    <scope>NUCLEOTIDE SEQUENCE [LARGE SCALE GENOMIC DNA]</scope>
    <source>
        <strain evidence="4 5">DH-20</strain>
    </source>
</reference>
<evidence type="ECO:0000259" key="3">
    <source>
        <dbReference type="SMART" id="SM00829"/>
    </source>
</evidence>
<dbReference type="EMBL" id="JBBHLI010000001">
    <property type="protein sequence ID" value="MEK9500026.1"/>
    <property type="molecule type" value="Genomic_DNA"/>
</dbReference>
<evidence type="ECO:0000256" key="1">
    <source>
        <dbReference type="ARBA" id="ARBA00022857"/>
    </source>
</evidence>
<dbReference type="Gene3D" id="3.40.50.720">
    <property type="entry name" value="NAD(P)-binding Rossmann-like Domain"/>
    <property type="match status" value="1"/>
</dbReference>
<organism evidence="4 5">
    <name type="scientific">Gaopeijia maritima</name>
    <dbReference type="NCBI Taxonomy" id="3119007"/>
    <lineage>
        <taxon>Bacteria</taxon>
        <taxon>Pseudomonadati</taxon>
        <taxon>Gemmatimonadota</taxon>
        <taxon>Longimicrobiia</taxon>
        <taxon>Gaopeijiales</taxon>
        <taxon>Gaopeijiaceae</taxon>
        <taxon>Gaopeijia</taxon>
    </lineage>
</organism>
<protein>
    <submittedName>
        <fullName evidence="4">NAD(P)H-quinone oxidoreductase</fullName>
    </submittedName>
</protein>
<dbReference type="PANTHER" id="PTHR48106">
    <property type="entry name" value="QUINONE OXIDOREDUCTASE PIG3-RELATED"/>
    <property type="match status" value="1"/>
</dbReference>
<dbReference type="RefSeq" id="WP_405277762.1">
    <property type="nucleotide sequence ID" value="NZ_JBBHLI010000001.1"/>
</dbReference>
<dbReference type="Pfam" id="PF08240">
    <property type="entry name" value="ADH_N"/>
    <property type="match status" value="1"/>
</dbReference>
<feature type="domain" description="Enoyl reductase (ER)" evidence="3">
    <location>
        <begin position="15"/>
        <end position="329"/>
    </location>
</feature>